<accession>A0ABW3DW46</accession>
<keyword evidence="2" id="KW-1185">Reference proteome</keyword>
<evidence type="ECO:0000313" key="1">
    <source>
        <dbReference type="EMBL" id="MFD0887184.1"/>
    </source>
</evidence>
<reference evidence="2" key="1">
    <citation type="journal article" date="2019" name="Int. J. Syst. Evol. Microbiol.">
        <title>The Global Catalogue of Microorganisms (GCM) 10K type strain sequencing project: providing services to taxonomists for standard genome sequencing and annotation.</title>
        <authorList>
            <consortium name="The Broad Institute Genomics Platform"/>
            <consortium name="The Broad Institute Genome Sequencing Center for Infectious Disease"/>
            <person name="Wu L."/>
            <person name="Ma J."/>
        </authorList>
    </citation>
    <scope>NUCLEOTIDE SEQUENCE [LARGE SCALE GENOMIC DNA]</scope>
    <source>
        <strain evidence="2">CCUG 62974</strain>
    </source>
</reference>
<sequence>MSENSKRIVATVLVVTDGIGDQPDMAHVAIGGTNASTLVPASRIASDSGVPVNELPGRRFDALWTIGEVEEELSDFRLMNDPRI</sequence>
<evidence type="ECO:0008006" key="3">
    <source>
        <dbReference type="Google" id="ProtNLM"/>
    </source>
</evidence>
<proteinExistence type="predicted"/>
<protein>
    <recommendedName>
        <fullName evidence="3">Phosphoglycerate mutase</fullName>
    </recommendedName>
</protein>
<evidence type="ECO:0000313" key="2">
    <source>
        <dbReference type="Proteomes" id="UP001597024"/>
    </source>
</evidence>
<dbReference type="EMBL" id="JBHTHX010000841">
    <property type="protein sequence ID" value="MFD0887184.1"/>
    <property type="molecule type" value="Genomic_DNA"/>
</dbReference>
<organism evidence="1 2">
    <name type="scientific">Streptosporangium algeriense</name>
    <dbReference type="NCBI Taxonomy" id="1682748"/>
    <lineage>
        <taxon>Bacteria</taxon>
        <taxon>Bacillati</taxon>
        <taxon>Actinomycetota</taxon>
        <taxon>Actinomycetes</taxon>
        <taxon>Streptosporangiales</taxon>
        <taxon>Streptosporangiaceae</taxon>
        <taxon>Streptosporangium</taxon>
    </lineage>
</organism>
<gene>
    <name evidence="1" type="ORF">ACFQ08_21785</name>
</gene>
<comment type="caution">
    <text evidence="1">The sequence shown here is derived from an EMBL/GenBank/DDBJ whole genome shotgun (WGS) entry which is preliminary data.</text>
</comment>
<dbReference type="Proteomes" id="UP001597024">
    <property type="component" value="Unassembled WGS sequence"/>
</dbReference>
<name>A0ABW3DW46_9ACTN</name>